<accession>A0ABV9MKX8</accession>
<reference evidence="2" key="1">
    <citation type="journal article" date="2019" name="Int. J. Syst. Evol. Microbiol.">
        <title>The Global Catalogue of Microorganisms (GCM) 10K type strain sequencing project: providing services to taxonomists for standard genome sequencing and annotation.</title>
        <authorList>
            <consortium name="The Broad Institute Genomics Platform"/>
            <consortium name="The Broad Institute Genome Sequencing Center for Infectious Disease"/>
            <person name="Wu L."/>
            <person name="Ma J."/>
        </authorList>
    </citation>
    <scope>NUCLEOTIDE SEQUENCE [LARGE SCALE GENOMIC DNA]</scope>
    <source>
        <strain evidence="2">CGMCC 1.12849</strain>
    </source>
</reference>
<dbReference type="EMBL" id="JBHSHE010000016">
    <property type="protein sequence ID" value="MFC4715273.1"/>
    <property type="molecule type" value="Genomic_DNA"/>
</dbReference>
<name>A0ABV9MKX8_9MICC</name>
<dbReference type="RefSeq" id="WP_382411806.1">
    <property type="nucleotide sequence ID" value="NZ_JBHSHE010000016.1"/>
</dbReference>
<organism evidence="1 2">
    <name type="scientific">Glutamicibacter bergerei</name>
    <dbReference type="NCBI Taxonomy" id="256702"/>
    <lineage>
        <taxon>Bacteria</taxon>
        <taxon>Bacillati</taxon>
        <taxon>Actinomycetota</taxon>
        <taxon>Actinomycetes</taxon>
        <taxon>Micrococcales</taxon>
        <taxon>Micrococcaceae</taxon>
        <taxon>Glutamicibacter</taxon>
    </lineage>
</organism>
<dbReference type="Proteomes" id="UP001595884">
    <property type="component" value="Unassembled WGS sequence"/>
</dbReference>
<protein>
    <submittedName>
        <fullName evidence="1">Uncharacterized protein</fullName>
    </submittedName>
</protein>
<keyword evidence="2" id="KW-1185">Reference proteome</keyword>
<sequence>MNRATPATFKAVPDSPIAGAGIPSSMAVGVFAAHHGEHSKYRSQVEVVLMPGRIVRSKTAERVALLLDSREGRKYLARHGWKEGMAIVMTLPSEPLEDVMGLVSVHPGAVLVAMVDEDSQDLRFIHVSETSAALKVVEESARSMSFENFVDALELSGVATFRIRYWKYSAVAHILPVFDPSEFQQATVYQRTSTRL</sequence>
<evidence type="ECO:0000313" key="2">
    <source>
        <dbReference type="Proteomes" id="UP001595884"/>
    </source>
</evidence>
<comment type="caution">
    <text evidence="1">The sequence shown here is derived from an EMBL/GenBank/DDBJ whole genome shotgun (WGS) entry which is preliminary data.</text>
</comment>
<evidence type="ECO:0000313" key="1">
    <source>
        <dbReference type="EMBL" id="MFC4715273.1"/>
    </source>
</evidence>
<proteinExistence type="predicted"/>
<gene>
    <name evidence="1" type="ORF">ACFO7V_03845</name>
</gene>